<dbReference type="OrthoDB" id="5054348at2759"/>
<accession>A0A2K0WQ91</accession>
<reference evidence="1 2" key="1">
    <citation type="submission" date="2017-06" db="EMBL/GenBank/DDBJ databases">
        <title>Genome of Fusarium nygamai isolate CS10214.</title>
        <authorList>
            <person name="Gardiner D.M."/>
            <person name="Obanor F."/>
            <person name="Kazan K."/>
        </authorList>
    </citation>
    <scope>NUCLEOTIDE SEQUENCE [LARGE SCALE GENOMIC DNA]</scope>
    <source>
        <strain evidence="1 2">CS10214</strain>
    </source>
</reference>
<name>A0A2K0WQ91_GIBNY</name>
<proteinExistence type="predicted"/>
<sequence>MKDLLGEKMFELCRLMEHKEHKDLGLEIYTLIENKKGDLPMELAEKMMMFYLELGFGLVGKGDQQMTMLEQERAKMEDVLSWVSALIRHWN</sequence>
<dbReference type="EMBL" id="MTQA01000039">
    <property type="protein sequence ID" value="PNP84438.1"/>
    <property type="molecule type" value="Genomic_DNA"/>
</dbReference>
<gene>
    <name evidence="1" type="ORF">FNYG_02067</name>
</gene>
<evidence type="ECO:0000313" key="2">
    <source>
        <dbReference type="Proteomes" id="UP000236664"/>
    </source>
</evidence>
<organism evidence="1 2">
    <name type="scientific">Gibberella nygamai</name>
    <name type="common">Bean root rot disease fungus</name>
    <name type="synonym">Fusarium nygamai</name>
    <dbReference type="NCBI Taxonomy" id="42673"/>
    <lineage>
        <taxon>Eukaryota</taxon>
        <taxon>Fungi</taxon>
        <taxon>Dikarya</taxon>
        <taxon>Ascomycota</taxon>
        <taxon>Pezizomycotina</taxon>
        <taxon>Sordariomycetes</taxon>
        <taxon>Hypocreomycetidae</taxon>
        <taxon>Hypocreales</taxon>
        <taxon>Nectriaceae</taxon>
        <taxon>Fusarium</taxon>
        <taxon>Fusarium fujikuroi species complex</taxon>
    </lineage>
</organism>
<dbReference type="Proteomes" id="UP000236664">
    <property type="component" value="Unassembled WGS sequence"/>
</dbReference>
<keyword evidence="2" id="KW-1185">Reference proteome</keyword>
<dbReference type="AlphaFoldDB" id="A0A2K0WQ91"/>
<protein>
    <submittedName>
        <fullName evidence="1">Uncharacterized protein</fullName>
    </submittedName>
</protein>
<evidence type="ECO:0000313" key="1">
    <source>
        <dbReference type="EMBL" id="PNP84438.1"/>
    </source>
</evidence>
<comment type="caution">
    <text evidence="1">The sequence shown here is derived from an EMBL/GenBank/DDBJ whole genome shotgun (WGS) entry which is preliminary data.</text>
</comment>